<name>A0A9W7G519_9STRA</name>
<dbReference type="PROSITE" id="PS50102">
    <property type="entry name" value="RRM"/>
    <property type="match status" value="2"/>
</dbReference>
<dbReference type="GO" id="GO:0003723">
    <property type="term" value="F:RNA binding"/>
    <property type="evidence" value="ECO:0007669"/>
    <property type="project" value="UniProtKB-UniRule"/>
</dbReference>
<dbReference type="PANTHER" id="PTHR48033">
    <property type="entry name" value="RNA-BINDING (RRM/RBD/RNP MOTIFS) FAMILY PROTEIN"/>
    <property type="match status" value="1"/>
</dbReference>
<dbReference type="SMART" id="SM00360">
    <property type="entry name" value="RRM"/>
    <property type="match status" value="2"/>
</dbReference>
<gene>
    <name evidence="6" type="ORF">TrCOL_g5226</name>
</gene>
<dbReference type="GO" id="GO:0010468">
    <property type="term" value="P:regulation of gene expression"/>
    <property type="evidence" value="ECO:0007669"/>
    <property type="project" value="TreeGrafter"/>
</dbReference>
<dbReference type="Pfam" id="PF00076">
    <property type="entry name" value="RRM_1"/>
    <property type="match status" value="1"/>
</dbReference>
<dbReference type="InterPro" id="IPR000504">
    <property type="entry name" value="RRM_dom"/>
</dbReference>
<feature type="domain" description="RRM" evidence="5">
    <location>
        <begin position="42"/>
        <end position="126"/>
    </location>
</feature>
<evidence type="ECO:0000259" key="5">
    <source>
        <dbReference type="PROSITE" id="PS50102"/>
    </source>
</evidence>
<evidence type="ECO:0000256" key="3">
    <source>
        <dbReference type="PROSITE-ProRule" id="PRU00176"/>
    </source>
</evidence>
<dbReference type="Proteomes" id="UP001165065">
    <property type="component" value="Unassembled WGS sequence"/>
</dbReference>
<dbReference type="GO" id="GO:0005654">
    <property type="term" value="C:nucleoplasm"/>
    <property type="evidence" value="ECO:0007669"/>
    <property type="project" value="TreeGrafter"/>
</dbReference>
<comment type="subcellular location">
    <subcellularLocation>
        <location evidence="1">Nucleus</location>
    </subcellularLocation>
</comment>
<evidence type="ECO:0000256" key="2">
    <source>
        <dbReference type="ARBA" id="ARBA00023242"/>
    </source>
</evidence>
<dbReference type="Gene3D" id="3.30.70.330">
    <property type="match status" value="2"/>
</dbReference>
<dbReference type="OrthoDB" id="1875751at2759"/>
<dbReference type="AlphaFoldDB" id="A0A9W7G519"/>
<evidence type="ECO:0000313" key="6">
    <source>
        <dbReference type="EMBL" id="GMI32313.1"/>
    </source>
</evidence>
<sequence>MDPPGDESQLNQGPEEPTKPTGTFQLLDSSGPTKPDPAVCSTRIFIVGISTNIASGDLKEYFNNLCEEFGCKGRVAKVTQAASKGFGFATFDNMDAIDMVLQARFHTIKGCQVELIRKEEEDLSRPEDHFEYFIGELHPSVTNADLVSYFESMGINGISPQVMMNGQESRGFAFVAFKNEEDVNKVLSAEEHLIMGRKVVIRNAKSGQKRNRPTGQFKKNNKAGWNPKMDIGNFSSLGQGASNLLADLSANHTSASVDIGSFQKFASIILMENSTLAKDLKTQIVCLEGNISKLKGELKGPRDQRSESIW</sequence>
<proteinExistence type="predicted"/>
<dbReference type="InterPro" id="IPR012677">
    <property type="entry name" value="Nucleotide-bd_a/b_plait_sf"/>
</dbReference>
<keyword evidence="2" id="KW-0539">Nucleus</keyword>
<keyword evidence="7" id="KW-1185">Reference proteome</keyword>
<evidence type="ECO:0000256" key="4">
    <source>
        <dbReference type="SAM" id="MobiDB-lite"/>
    </source>
</evidence>
<protein>
    <recommendedName>
        <fullName evidence="5">RRM domain-containing protein</fullName>
    </recommendedName>
</protein>
<feature type="domain" description="RRM" evidence="5">
    <location>
        <begin position="130"/>
        <end position="206"/>
    </location>
</feature>
<organism evidence="6 7">
    <name type="scientific">Triparma columacea</name>
    <dbReference type="NCBI Taxonomy" id="722753"/>
    <lineage>
        <taxon>Eukaryota</taxon>
        <taxon>Sar</taxon>
        <taxon>Stramenopiles</taxon>
        <taxon>Ochrophyta</taxon>
        <taxon>Bolidophyceae</taxon>
        <taxon>Parmales</taxon>
        <taxon>Triparmaceae</taxon>
        <taxon>Triparma</taxon>
    </lineage>
</organism>
<feature type="compositionally biased region" description="Polar residues" evidence="4">
    <location>
        <begin position="20"/>
        <end position="32"/>
    </location>
</feature>
<evidence type="ECO:0000256" key="1">
    <source>
        <dbReference type="ARBA" id="ARBA00004123"/>
    </source>
</evidence>
<feature type="region of interest" description="Disordered" evidence="4">
    <location>
        <begin position="1"/>
        <end position="35"/>
    </location>
</feature>
<dbReference type="SUPFAM" id="SSF54928">
    <property type="entry name" value="RNA-binding domain, RBD"/>
    <property type="match status" value="2"/>
</dbReference>
<dbReference type="PANTHER" id="PTHR48033:SF10">
    <property type="entry name" value="RNA-BINDING PROTEIN SQUID"/>
    <property type="match status" value="1"/>
</dbReference>
<accession>A0A9W7G519</accession>
<evidence type="ECO:0000313" key="7">
    <source>
        <dbReference type="Proteomes" id="UP001165065"/>
    </source>
</evidence>
<comment type="caution">
    <text evidence="6">The sequence shown here is derived from an EMBL/GenBank/DDBJ whole genome shotgun (WGS) entry which is preliminary data.</text>
</comment>
<dbReference type="InterPro" id="IPR035979">
    <property type="entry name" value="RBD_domain_sf"/>
</dbReference>
<reference evidence="7" key="1">
    <citation type="journal article" date="2023" name="Commun. Biol.">
        <title>Genome analysis of Parmales, the sister group of diatoms, reveals the evolutionary specialization of diatoms from phago-mixotrophs to photoautotrophs.</title>
        <authorList>
            <person name="Ban H."/>
            <person name="Sato S."/>
            <person name="Yoshikawa S."/>
            <person name="Yamada K."/>
            <person name="Nakamura Y."/>
            <person name="Ichinomiya M."/>
            <person name="Sato N."/>
            <person name="Blanc-Mathieu R."/>
            <person name="Endo H."/>
            <person name="Kuwata A."/>
            <person name="Ogata H."/>
        </authorList>
    </citation>
    <scope>NUCLEOTIDE SEQUENCE [LARGE SCALE GENOMIC DNA]</scope>
</reference>
<dbReference type="EMBL" id="BRYA01000017">
    <property type="protein sequence ID" value="GMI32313.1"/>
    <property type="molecule type" value="Genomic_DNA"/>
</dbReference>
<keyword evidence="3" id="KW-0694">RNA-binding</keyword>
<dbReference type="GO" id="GO:0000785">
    <property type="term" value="C:chromatin"/>
    <property type="evidence" value="ECO:0007669"/>
    <property type="project" value="TreeGrafter"/>
</dbReference>